<keyword evidence="4" id="KW-0963">Cytoplasm</keyword>
<dbReference type="InterPro" id="IPR002848">
    <property type="entry name" value="Translin_fam"/>
</dbReference>
<feature type="compositionally biased region" description="Basic residues" evidence="7">
    <location>
        <begin position="1"/>
        <end position="13"/>
    </location>
</feature>
<evidence type="ECO:0000256" key="7">
    <source>
        <dbReference type="SAM" id="MobiDB-lite"/>
    </source>
</evidence>
<dbReference type="AlphaFoldDB" id="A0A9Q0N4S7"/>
<feature type="binding site" evidence="6">
    <location>
        <position position="126"/>
    </location>
    <ligand>
        <name>Mg(2+)</name>
        <dbReference type="ChEBI" id="CHEBI:18420"/>
    </ligand>
</feature>
<dbReference type="CDD" id="cd14820">
    <property type="entry name" value="TRAX"/>
    <property type="match status" value="1"/>
</dbReference>
<evidence type="ECO:0000256" key="4">
    <source>
        <dbReference type="ARBA" id="ARBA00022490"/>
    </source>
</evidence>
<dbReference type="PANTHER" id="PTHR10741">
    <property type="entry name" value="TRANSLIN AND TRANSLIN ASSOCIATED PROTEIN X"/>
    <property type="match status" value="1"/>
</dbReference>
<gene>
    <name evidence="8" type="primary">TSNAX</name>
    <name evidence="8" type="ORF">Bhyg_08128</name>
</gene>
<evidence type="ECO:0000256" key="5">
    <source>
        <dbReference type="ARBA" id="ARBA00023242"/>
    </source>
</evidence>
<sequence length="294" mass="33886">MSQRSANHRNKGRNRQDKEHTENIDETNPVMMIFKQCSKELDAKQDRYERIVKFSRDITIESKRIIFLLHTVNNKNAITEQILDEAHTRLTALTQTLFANIAKELRGFDQYQYARAFSSGLQEFVEAFTYYEYIRNGQIFGWVDLQPKLTYTEVEESKQNDDSEAIPEERDKAPIEINVNNQPFKCLVLVQPLEFMLGLGDLSGEIMRRCVTSLGTGDFEICSQACAFLQSLYTGYMSLHNIRHKDLSNKIHTLRQSVLKVENVCYNVTVRGGEAAKWGTLDNVVSDNVDEGFY</sequence>
<evidence type="ECO:0000313" key="8">
    <source>
        <dbReference type="EMBL" id="KAJ6643172.1"/>
    </source>
</evidence>
<dbReference type="InterPro" id="IPR016069">
    <property type="entry name" value="Translin_C"/>
</dbReference>
<evidence type="ECO:0000313" key="9">
    <source>
        <dbReference type="Proteomes" id="UP001151699"/>
    </source>
</evidence>
<feature type="region of interest" description="Disordered" evidence="7">
    <location>
        <begin position="1"/>
        <end position="25"/>
    </location>
</feature>
<dbReference type="GO" id="GO:0005634">
    <property type="term" value="C:nucleus"/>
    <property type="evidence" value="ECO:0007669"/>
    <property type="project" value="UniProtKB-SubCell"/>
</dbReference>
<dbReference type="Pfam" id="PF01997">
    <property type="entry name" value="Translin"/>
    <property type="match status" value="1"/>
</dbReference>
<keyword evidence="6" id="KW-0460">Magnesium</keyword>
<organism evidence="8 9">
    <name type="scientific">Pseudolycoriella hygida</name>
    <dbReference type="NCBI Taxonomy" id="35572"/>
    <lineage>
        <taxon>Eukaryota</taxon>
        <taxon>Metazoa</taxon>
        <taxon>Ecdysozoa</taxon>
        <taxon>Arthropoda</taxon>
        <taxon>Hexapoda</taxon>
        <taxon>Insecta</taxon>
        <taxon>Pterygota</taxon>
        <taxon>Neoptera</taxon>
        <taxon>Endopterygota</taxon>
        <taxon>Diptera</taxon>
        <taxon>Nematocera</taxon>
        <taxon>Sciaroidea</taxon>
        <taxon>Sciaridae</taxon>
        <taxon>Pseudolycoriella</taxon>
    </lineage>
</organism>
<evidence type="ECO:0000256" key="3">
    <source>
        <dbReference type="ARBA" id="ARBA00005902"/>
    </source>
</evidence>
<proteinExistence type="inferred from homology"/>
<dbReference type="GO" id="GO:0005737">
    <property type="term" value="C:cytoplasm"/>
    <property type="evidence" value="ECO:0007669"/>
    <property type="project" value="UniProtKB-SubCell"/>
</dbReference>
<feature type="binding site" evidence="6">
    <location>
        <position position="205"/>
    </location>
    <ligand>
        <name>Mg(2+)</name>
        <dbReference type="ChEBI" id="CHEBI:18420"/>
    </ligand>
</feature>
<dbReference type="OrthoDB" id="31005at2759"/>
<comment type="subcellular location">
    <subcellularLocation>
        <location evidence="2">Cytoplasm</location>
    </subcellularLocation>
    <subcellularLocation>
        <location evidence="1">Nucleus</location>
    </subcellularLocation>
</comment>
<reference evidence="8" key="1">
    <citation type="submission" date="2022-07" db="EMBL/GenBank/DDBJ databases">
        <authorList>
            <person name="Trinca V."/>
            <person name="Uliana J.V.C."/>
            <person name="Torres T.T."/>
            <person name="Ward R.J."/>
            <person name="Monesi N."/>
        </authorList>
    </citation>
    <scope>NUCLEOTIDE SEQUENCE</scope>
    <source>
        <strain evidence="8">HSMRA1968</strain>
        <tissue evidence="8">Whole embryos</tissue>
    </source>
</reference>
<dbReference type="GO" id="GO:0046872">
    <property type="term" value="F:metal ion binding"/>
    <property type="evidence" value="ECO:0007669"/>
    <property type="project" value="UniProtKB-KW"/>
</dbReference>
<dbReference type="EMBL" id="WJQU01000002">
    <property type="protein sequence ID" value="KAJ6643172.1"/>
    <property type="molecule type" value="Genomic_DNA"/>
</dbReference>
<dbReference type="Gene3D" id="1.20.58.200">
    <property type="entry name" value="Translin, domain 2"/>
    <property type="match status" value="1"/>
</dbReference>
<keyword evidence="9" id="KW-1185">Reference proteome</keyword>
<dbReference type="SUPFAM" id="SSF74784">
    <property type="entry name" value="Translin"/>
    <property type="match status" value="1"/>
</dbReference>
<accession>A0A9Q0N4S7</accession>
<dbReference type="GO" id="GO:0043565">
    <property type="term" value="F:sequence-specific DNA binding"/>
    <property type="evidence" value="ECO:0007669"/>
    <property type="project" value="InterPro"/>
</dbReference>
<evidence type="ECO:0000256" key="2">
    <source>
        <dbReference type="ARBA" id="ARBA00004496"/>
    </source>
</evidence>
<dbReference type="Proteomes" id="UP001151699">
    <property type="component" value="Chromosome B"/>
</dbReference>
<evidence type="ECO:0000256" key="1">
    <source>
        <dbReference type="ARBA" id="ARBA00004123"/>
    </source>
</evidence>
<comment type="caution">
    <text evidence="8">The sequence shown here is derived from an EMBL/GenBank/DDBJ whole genome shotgun (WGS) entry which is preliminary data.</text>
</comment>
<keyword evidence="6" id="KW-0479">Metal-binding</keyword>
<protein>
    <submittedName>
        <fullName evidence="8">Translin-associated protein X</fullName>
    </submittedName>
</protein>
<comment type="similarity">
    <text evidence="3">Belongs to the translin family.</text>
</comment>
<name>A0A9Q0N4S7_9DIPT</name>
<dbReference type="InterPro" id="IPR036081">
    <property type="entry name" value="Translin_sf"/>
</dbReference>
<keyword evidence="5" id="KW-0539">Nucleus</keyword>
<dbReference type="Gene3D" id="1.20.58.190">
    <property type="entry name" value="Translin, domain 1"/>
    <property type="match status" value="1"/>
</dbReference>
<dbReference type="FunFam" id="1.20.58.200:FF:000001">
    <property type="entry name" value="Translin-associated factor X"/>
    <property type="match status" value="1"/>
</dbReference>
<feature type="compositionally biased region" description="Basic and acidic residues" evidence="7">
    <location>
        <begin position="14"/>
        <end position="23"/>
    </location>
</feature>
<evidence type="ECO:0000256" key="6">
    <source>
        <dbReference type="PIRSR" id="PIRSR602848-1"/>
    </source>
</evidence>
<dbReference type="InterPro" id="IPR016068">
    <property type="entry name" value="Translin_N"/>
</dbReference>